<organism evidence="12 13">
    <name type="scientific">Fibrisoma limi BUZ 3</name>
    <dbReference type="NCBI Taxonomy" id="1185876"/>
    <lineage>
        <taxon>Bacteria</taxon>
        <taxon>Pseudomonadati</taxon>
        <taxon>Bacteroidota</taxon>
        <taxon>Cytophagia</taxon>
        <taxon>Cytophagales</taxon>
        <taxon>Spirosomataceae</taxon>
        <taxon>Fibrisoma</taxon>
    </lineage>
</organism>
<evidence type="ECO:0000256" key="9">
    <source>
        <dbReference type="SAM" id="Phobius"/>
    </source>
</evidence>
<comment type="subcellular location">
    <subcellularLocation>
        <location evidence="1">Membrane</location>
    </subcellularLocation>
</comment>
<dbReference type="PROSITE" id="PS00452">
    <property type="entry name" value="GUANYLATE_CYCLASE_1"/>
    <property type="match status" value="1"/>
</dbReference>
<evidence type="ECO:0000256" key="6">
    <source>
        <dbReference type="ARBA" id="ARBA00023239"/>
    </source>
</evidence>
<protein>
    <submittedName>
        <fullName evidence="12">Adenylate/guanylate cyclase</fullName>
        <ecNumber evidence="12">4.6.1.1</ecNumber>
    </submittedName>
</protein>
<feature type="coiled-coil region" evidence="8">
    <location>
        <begin position="210"/>
        <end position="282"/>
    </location>
</feature>
<keyword evidence="10" id="KW-0732">Signal</keyword>
<reference evidence="12 13" key="1">
    <citation type="journal article" date="2012" name="J. Bacteriol.">
        <title>Genome Sequence of the Filamentous Bacterium Fibrisoma limi BUZ 3T.</title>
        <authorList>
            <person name="Filippini M."/>
            <person name="Qi W."/>
            <person name="Jaenicke S."/>
            <person name="Goesmann A."/>
            <person name="Smits T.H."/>
            <person name="Bagheri H.C."/>
        </authorList>
    </citation>
    <scope>NUCLEOTIDE SEQUENCE [LARGE SCALE GENOMIC DNA]</scope>
    <source>
        <strain evidence="13">BUZ 3T</strain>
    </source>
</reference>
<dbReference type="EC" id="4.6.1.1" evidence="12"/>
<accession>I2GKF6</accession>
<evidence type="ECO:0000256" key="10">
    <source>
        <dbReference type="SAM" id="SignalP"/>
    </source>
</evidence>
<keyword evidence="13" id="KW-1185">Reference proteome</keyword>
<keyword evidence="8" id="KW-0175">Coiled coil</keyword>
<dbReference type="GO" id="GO:0016020">
    <property type="term" value="C:membrane"/>
    <property type="evidence" value="ECO:0007669"/>
    <property type="project" value="UniProtKB-SubCell"/>
</dbReference>
<evidence type="ECO:0000313" key="13">
    <source>
        <dbReference type="Proteomes" id="UP000009309"/>
    </source>
</evidence>
<evidence type="ECO:0000256" key="1">
    <source>
        <dbReference type="ARBA" id="ARBA00004370"/>
    </source>
</evidence>
<evidence type="ECO:0000256" key="5">
    <source>
        <dbReference type="ARBA" id="ARBA00023136"/>
    </source>
</evidence>
<evidence type="ECO:0000256" key="8">
    <source>
        <dbReference type="SAM" id="Coils"/>
    </source>
</evidence>
<dbReference type="SUPFAM" id="SSF55073">
    <property type="entry name" value="Nucleotide cyclase"/>
    <property type="match status" value="1"/>
</dbReference>
<dbReference type="PROSITE" id="PS50125">
    <property type="entry name" value="GUANYLATE_CYCLASE_2"/>
    <property type="match status" value="1"/>
</dbReference>
<dbReference type="PANTHER" id="PTHR11920:SF335">
    <property type="entry name" value="GUANYLATE CYCLASE"/>
    <property type="match status" value="1"/>
</dbReference>
<feature type="transmembrane region" description="Helical" evidence="9">
    <location>
        <begin position="240"/>
        <end position="259"/>
    </location>
</feature>
<comment type="similarity">
    <text evidence="7">Belongs to the adenylyl cyclase class-4/guanylyl cyclase family.</text>
</comment>
<evidence type="ECO:0000259" key="11">
    <source>
        <dbReference type="PROSITE" id="PS50125"/>
    </source>
</evidence>
<gene>
    <name evidence="12" type="primary">cyaA</name>
    <name evidence="12" type="ORF">BN8_03546</name>
</gene>
<feature type="signal peptide" evidence="10">
    <location>
        <begin position="1"/>
        <end position="24"/>
    </location>
</feature>
<dbReference type="InterPro" id="IPR050401">
    <property type="entry name" value="Cyclic_nucleotide_synthase"/>
</dbReference>
<feature type="coiled-coil region" evidence="8">
    <location>
        <begin position="119"/>
        <end position="153"/>
    </location>
</feature>
<keyword evidence="2 9" id="KW-0812">Transmembrane</keyword>
<dbReference type="SMART" id="SM00044">
    <property type="entry name" value="CYCc"/>
    <property type="match status" value="1"/>
</dbReference>
<proteinExistence type="inferred from homology"/>
<evidence type="ECO:0000256" key="3">
    <source>
        <dbReference type="ARBA" id="ARBA00022741"/>
    </source>
</evidence>
<evidence type="ECO:0000256" key="4">
    <source>
        <dbReference type="ARBA" id="ARBA00022989"/>
    </source>
</evidence>
<dbReference type="InterPro" id="IPR029787">
    <property type="entry name" value="Nucleotide_cyclase"/>
</dbReference>
<dbReference type="CDD" id="cd07302">
    <property type="entry name" value="CHD"/>
    <property type="match status" value="1"/>
</dbReference>
<dbReference type="eggNOG" id="COG2114">
    <property type="taxonomic scope" value="Bacteria"/>
</dbReference>
<dbReference type="Gene3D" id="3.30.70.1230">
    <property type="entry name" value="Nucleotide cyclase"/>
    <property type="match status" value="1"/>
</dbReference>
<dbReference type="InterPro" id="IPR018297">
    <property type="entry name" value="A/G_cyclase_CS"/>
</dbReference>
<dbReference type="GO" id="GO:0035556">
    <property type="term" value="P:intracellular signal transduction"/>
    <property type="evidence" value="ECO:0007669"/>
    <property type="project" value="InterPro"/>
</dbReference>
<feature type="chain" id="PRO_5003659658" evidence="10">
    <location>
        <begin position="25"/>
        <end position="502"/>
    </location>
</feature>
<comment type="caution">
    <text evidence="12">The sequence shown here is derived from an EMBL/GenBank/DDBJ whole genome shotgun (WGS) entry which is preliminary data.</text>
</comment>
<name>I2GKF6_9BACT</name>
<dbReference type="Pfam" id="PF00211">
    <property type="entry name" value="Guanylate_cyc"/>
    <property type="match status" value="1"/>
</dbReference>
<dbReference type="GO" id="GO:0004016">
    <property type="term" value="F:adenylate cyclase activity"/>
    <property type="evidence" value="ECO:0007669"/>
    <property type="project" value="UniProtKB-EC"/>
</dbReference>
<dbReference type="STRING" id="1185876.BN8_03546"/>
<evidence type="ECO:0000256" key="7">
    <source>
        <dbReference type="RuleBase" id="RU000405"/>
    </source>
</evidence>
<keyword evidence="4 9" id="KW-1133">Transmembrane helix</keyword>
<dbReference type="AlphaFoldDB" id="I2GKF6"/>
<dbReference type="PANTHER" id="PTHR11920">
    <property type="entry name" value="GUANYLYL CYCLASE"/>
    <property type="match status" value="1"/>
</dbReference>
<dbReference type="InterPro" id="IPR001054">
    <property type="entry name" value="A/G_cyclase"/>
</dbReference>
<dbReference type="OrthoDB" id="9806704at2"/>
<keyword evidence="3" id="KW-0547">Nucleotide-binding</keyword>
<keyword evidence="6 7" id="KW-0456">Lyase</keyword>
<dbReference type="RefSeq" id="WP_009282961.1">
    <property type="nucleotide sequence ID" value="NZ_CAIT01000006.1"/>
</dbReference>
<evidence type="ECO:0000313" key="12">
    <source>
        <dbReference type="EMBL" id="CCH54381.1"/>
    </source>
</evidence>
<evidence type="ECO:0000256" key="2">
    <source>
        <dbReference type="ARBA" id="ARBA00022692"/>
    </source>
</evidence>
<dbReference type="GO" id="GO:0009190">
    <property type="term" value="P:cyclic nucleotide biosynthetic process"/>
    <property type="evidence" value="ECO:0007669"/>
    <property type="project" value="InterPro"/>
</dbReference>
<feature type="domain" description="Guanylate cyclase" evidence="11">
    <location>
        <begin position="314"/>
        <end position="446"/>
    </location>
</feature>
<sequence>MRTNHLLRLILIGLLFRLSSPGWAQDGALPASHWATELARQTDSTRKAEVLLFMAKDLESSNPNGALVYAQHALDLGQKLNATKVIGLAALQLARLHTTLGNKAKARRFRKRAEEALRSVDLMAELNRLETQKAQAEETAANSQQAVSTLSTEAQQKQTLLAQQDQQLSLRAQQLQQQGKLMGQKDQLIGQKDRLIGQKDSMLTMRELSLRFQQDQLRILEQEKALKAAEVEHERTIRNALLVGAGLLVALAALLWRLIINKQRANRELAQKNTQLDLARKRSDELLLNILPGELVDELKVQGITRTRHHEEVTIMFTDFRDFTKISEQLSPVDLVKEIDYCFRHFDHIIGKYPSLEKIKTIGDAYLCAGGLPAAHPDHAHEMVAAALEIRDFISELETQRAREGKIGFQIRIGIHTGPVIAGVVGATKFAYDIWGDTVNTAARLESASEPGQINISGATYERVQTRFNCRHRGEIATKNKANMRMYFVDSQHDKLLNPVSS</sequence>
<dbReference type="GO" id="GO:0000166">
    <property type="term" value="F:nucleotide binding"/>
    <property type="evidence" value="ECO:0007669"/>
    <property type="project" value="UniProtKB-KW"/>
</dbReference>
<dbReference type="Proteomes" id="UP000009309">
    <property type="component" value="Unassembled WGS sequence"/>
</dbReference>
<keyword evidence="5 9" id="KW-0472">Membrane</keyword>
<dbReference type="EMBL" id="CAIT01000006">
    <property type="protein sequence ID" value="CCH54381.1"/>
    <property type="molecule type" value="Genomic_DNA"/>
</dbReference>